<reference evidence="1 2" key="1">
    <citation type="submission" date="2018-06" db="EMBL/GenBank/DDBJ databases">
        <authorList>
            <consortium name="Pathogen Informatics"/>
            <person name="Doyle S."/>
        </authorList>
    </citation>
    <scope>NUCLEOTIDE SEQUENCE [LARGE SCALE GENOMIC DNA]</scope>
    <source>
        <strain evidence="1 2">NCTC12475</strain>
    </source>
</reference>
<dbReference type="OrthoDB" id="196859at2"/>
<dbReference type="EMBL" id="UFVD01000001">
    <property type="protein sequence ID" value="SUX10967.1"/>
    <property type="molecule type" value="Genomic_DNA"/>
</dbReference>
<accession>A0A381DK97</accession>
<protein>
    <submittedName>
        <fullName evidence="1">Putative cytochrome C-type heme-binding periplasmic protein</fullName>
    </submittedName>
</protein>
<dbReference type="AlphaFoldDB" id="A0A381DK97"/>
<dbReference type="RefSeq" id="WP_089181755.1">
    <property type="nucleotide sequence ID" value="NZ_CP043427.1"/>
</dbReference>
<organism evidence="1 2">
    <name type="scientific">Campylobacter sputorum subsp. sputorum</name>
    <dbReference type="NCBI Taxonomy" id="32024"/>
    <lineage>
        <taxon>Bacteria</taxon>
        <taxon>Pseudomonadati</taxon>
        <taxon>Campylobacterota</taxon>
        <taxon>Epsilonproteobacteria</taxon>
        <taxon>Campylobacterales</taxon>
        <taxon>Campylobacteraceae</taxon>
        <taxon>Campylobacter</taxon>
    </lineage>
</organism>
<dbReference type="Gene3D" id="1.10.760.10">
    <property type="entry name" value="Cytochrome c-like domain"/>
    <property type="match status" value="1"/>
</dbReference>
<dbReference type="GeneID" id="93089837"/>
<name>A0A381DK97_9BACT</name>
<keyword evidence="2" id="KW-1185">Reference proteome</keyword>
<dbReference type="InterPro" id="IPR036909">
    <property type="entry name" value="Cyt_c-like_dom_sf"/>
</dbReference>
<proteinExistence type="predicted"/>
<dbReference type="GO" id="GO:0009055">
    <property type="term" value="F:electron transfer activity"/>
    <property type="evidence" value="ECO:0007669"/>
    <property type="project" value="InterPro"/>
</dbReference>
<dbReference type="Proteomes" id="UP000254920">
    <property type="component" value="Unassembled WGS sequence"/>
</dbReference>
<evidence type="ECO:0000313" key="2">
    <source>
        <dbReference type="Proteomes" id="UP000254920"/>
    </source>
</evidence>
<dbReference type="STRING" id="32024.GCA_000788295_01370"/>
<sequence>MKKVLLVLTLLACGLFASETVYSNKVKSVYLSPNDTKVAGRLLPTNAINILEDGKKLVKFEIKGFVNPTSPNIIYHSDGVRILALAFSKTSKPDIKTIKTGKDGAWNEVKVVAYTTKGDFEKDLKPMFEKASNLYKSNCSMCHSLHDVNQYNANQWPALFRSMVSRTPIEKSDHWLVIEYLQKHTTKK</sequence>
<evidence type="ECO:0000313" key="1">
    <source>
        <dbReference type="EMBL" id="SUX10967.1"/>
    </source>
</evidence>
<dbReference type="GO" id="GO:0020037">
    <property type="term" value="F:heme binding"/>
    <property type="evidence" value="ECO:0007669"/>
    <property type="project" value="InterPro"/>
</dbReference>
<gene>
    <name evidence="1" type="primary">torC_3</name>
    <name evidence="1" type="ORF">NCTC12475_01180</name>
</gene>
<dbReference type="SUPFAM" id="SSF46626">
    <property type="entry name" value="Cytochrome c"/>
    <property type="match status" value="1"/>
</dbReference>